<dbReference type="PANTHER" id="PTHR28626:SF3">
    <property type="entry name" value="SRR1-LIKE PROTEIN"/>
    <property type="match status" value="1"/>
</dbReference>
<dbReference type="Proteomes" id="UP001150925">
    <property type="component" value="Unassembled WGS sequence"/>
</dbReference>
<evidence type="ECO:0000256" key="2">
    <source>
        <dbReference type="SAM" id="MobiDB-lite"/>
    </source>
</evidence>
<evidence type="ECO:0000313" key="5">
    <source>
        <dbReference type="Proteomes" id="UP001150925"/>
    </source>
</evidence>
<sequence length="287" mass="33084">MEDDGFTLVRRRGRARRTPAPRSKHDSKPTEANRDPILSKTNIQRLLYNDVDDDSPSPEETARRIKAIQANLDNLAEQHDTKIYLDRATKVVQDALKEFSPIKDIVCYGIGSLAHNRDSKLQFLFLRSLVSSLQIPGHVYIYDPVFKPVEIAVCDAYHIEWINDNEECKRLVHDTTLFYMPHCEKFMYHNLFQANWKQCRGLSKVVYIGNDTERYLDVLSRKESAEFPLFSKASHVYHKVPLPLFHKHDRAFHGSYLHIPVNHSHDEIAGEIETTETPGLMLSSAQA</sequence>
<protein>
    <recommendedName>
        <fullName evidence="3">SRR1-like domain-containing protein</fullName>
    </recommendedName>
</protein>
<gene>
    <name evidence="4" type="ORF">IWQ62_002461</name>
</gene>
<comment type="caution">
    <text evidence="4">The sequence shown here is derived from an EMBL/GenBank/DDBJ whole genome shotgun (WGS) entry which is preliminary data.</text>
</comment>
<organism evidence="4 5">
    <name type="scientific">Dispira parvispora</name>
    <dbReference type="NCBI Taxonomy" id="1520584"/>
    <lineage>
        <taxon>Eukaryota</taxon>
        <taxon>Fungi</taxon>
        <taxon>Fungi incertae sedis</taxon>
        <taxon>Zoopagomycota</taxon>
        <taxon>Kickxellomycotina</taxon>
        <taxon>Dimargaritomycetes</taxon>
        <taxon>Dimargaritales</taxon>
        <taxon>Dimargaritaceae</taxon>
        <taxon>Dispira</taxon>
    </lineage>
</organism>
<feature type="region of interest" description="Disordered" evidence="2">
    <location>
        <begin position="1"/>
        <end position="37"/>
    </location>
</feature>
<accession>A0A9W8AWP2</accession>
<keyword evidence="5" id="KW-1185">Reference proteome</keyword>
<reference evidence="4" key="1">
    <citation type="submission" date="2022-07" db="EMBL/GenBank/DDBJ databases">
        <title>Phylogenomic reconstructions and comparative analyses of Kickxellomycotina fungi.</title>
        <authorList>
            <person name="Reynolds N.K."/>
            <person name="Stajich J.E."/>
            <person name="Barry K."/>
            <person name="Grigoriev I.V."/>
            <person name="Crous P."/>
            <person name="Smith M.E."/>
        </authorList>
    </citation>
    <scope>NUCLEOTIDE SEQUENCE</scope>
    <source>
        <strain evidence="4">RSA 1196</strain>
    </source>
</reference>
<dbReference type="PANTHER" id="PTHR28626">
    <property type="entry name" value="SRR1-LIKE PROTEIN"/>
    <property type="match status" value="1"/>
</dbReference>
<feature type="compositionally biased region" description="Basic residues" evidence="2">
    <location>
        <begin position="9"/>
        <end position="19"/>
    </location>
</feature>
<dbReference type="InterPro" id="IPR040044">
    <property type="entry name" value="SRR1L"/>
</dbReference>
<dbReference type="InterPro" id="IPR012942">
    <property type="entry name" value="SRR1-like"/>
</dbReference>
<dbReference type="OrthoDB" id="551431at2759"/>
<dbReference type="GO" id="GO:0005737">
    <property type="term" value="C:cytoplasm"/>
    <property type="evidence" value="ECO:0007669"/>
    <property type="project" value="TreeGrafter"/>
</dbReference>
<dbReference type="AlphaFoldDB" id="A0A9W8AWP2"/>
<evidence type="ECO:0000256" key="1">
    <source>
        <dbReference type="ARBA" id="ARBA00009856"/>
    </source>
</evidence>
<proteinExistence type="inferred from homology"/>
<feature type="compositionally biased region" description="Basic and acidic residues" evidence="2">
    <location>
        <begin position="23"/>
        <end position="34"/>
    </location>
</feature>
<dbReference type="Pfam" id="PF07985">
    <property type="entry name" value="SRR1"/>
    <property type="match status" value="1"/>
</dbReference>
<evidence type="ECO:0000259" key="3">
    <source>
        <dbReference type="Pfam" id="PF07985"/>
    </source>
</evidence>
<dbReference type="GO" id="GO:0005634">
    <property type="term" value="C:nucleus"/>
    <property type="evidence" value="ECO:0007669"/>
    <property type="project" value="TreeGrafter"/>
</dbReference>
<evidence type="ECO:0000313" key="4">
    <source>
        <dbReference type="EMBL" id="KAJ1966295.1"/>
    </source>
</evidence>
<name>A0A9W8AWP2_9FUNG</name>
<comment type="similarity">
    <text evidence="1">Belongs to the SRR1 family.</text>
</comment>
<dbReference type="EMBL" id="JANBPY010000524">
    <property type="protein sequence ID" value="KAJ1966295.1"/>
    <property type="molecule type" value="Genomic_DNA"/>
</dbReference>
<feature type="domain" description="SRR1-like" evidence="3">
    <location>
        <begin position="94"/>
        <end position="258"/>
    </location>
</feature>